<dbReference type="SMART" id="SM00228">
    <property type="entry name" value="PDZ"/>
    <property type="match status" value="1"/>
</dbReference>
<dbReference type="PANTHER" id="PTHR16528">
    <property type="entry name" value="GOLGI-ASSOCIATED PDZ AND COILED-COIL MOTIF-CONTAINING"/>
    <property type="match status" value="1"/>
</dbReference>
<dbReference type="PANTHER" id="PTHR16528:SF2">
    <property type="entry name" value="GOLGI-ASSOCIATED PDZ AND COILED-COIL MOTIF-CONTAINING PROTEIN"/>
    <property type="match status" value="1"/>
</dbReference>
<dbReference type="EnsemblMetazoa" id="XM_021040565.2">
    <property type="protein sequence ID" value="XP_020896224.1"/>
    <property type="gene ID" value="LOC110235137"/>
</dbReference>
<evidence type="ECO:0000313" key="4">
    <source>
        <dbReference type="Proteomes" id="UP000887567"/>
    </source>
</evidence>
<dbReference type="Pfam" id="PF00595">
    <property type="entry name" value="PDZ"/>
    <property type="match status" value="1"/>
</dbReference>
<dbReference type="GO" id="GO:0016020">
    <property type="term" value="C:membrane"/>
    <property type="evidence" value="ECO:0007669"/>
    <property type="project" value="TreeGrafter"/>
</dbReference>
<feature type="compositionally biased region" description="Low complexity" evidence="1">
    <location>
        <begin position="230"/>
        <end position="245"/>
    </location>
</feature>
<dbReference type="InterPro" id="IPR036034">
    <property type="entry name" value="PDZ_sf"/>
</dbReference>
<dbReference type="AlphaFoldDB" id="A0A913WYR9"/>
<feature type="region of interest" description="Disordered" evidence="1">
    <location>
        <begin position="216"/>
        <end position="321"/>
    </location>
</feature>
<feature type="compositionally biased region" description="Low complexity" evidence="1">
    <location>
        <begin position="268"/>
        <end position="284"/>
    </location>
</feature>
<dbReference type="GO" id="GO:2000009">
    <property type="term" value="P:negative regulation of protein localization to cell surface"/>
    <property type="evidence" value="ECO:0007669"/>
    <property type="project" value="TreeGrafter"/>
</dbReference>
<keyword evidence="4" id="KW-1185">Reference proteome</keyword>
<feature type="compositionally biased region" description="Polar residues" evidence="1">
    <location>
        <begin position="298"/>
        <end position="308"/>
    </location>
</feature>
<feature type="domain" description="PDZ" evidence="2">
    <location>
        <begin position="72"/>
        <end position="155"/>
    </location>
</feature>
<dbReference type="CDD" id="cd06800">
    <property type="entry name" value="PDZ_GOPC-like"/>
    <property type="match status" value="1"/>
</dbReference>
<dbReference type="GeneID" id="110235137"/>
<dbReference type="InterPro" id="IPR038879">
    <property type="entry name" value="GOPC"/>
</dbReference>
<evidence type="ECO:0000256" key="1">
    <source>
        <dbReference type="SAM" id="MobiDB-lite"/>
    </source>
</evidence>
<evidence type="ECO:0000313" key="3">
    <source>
        <dbReference type="EnsemblMetazoa" id="XP_020896224.1"/>
    </source>
</evidence>
<dbReference type="InterPro" id="IPR001478">
    <property type="entry name" value="PDZ"/>
</dbReference>
<dbReference type="PROSITE" id="PS50106">
    <property type="entry name" value="PDZ"/>
    <property type="match status" value="1"/>
</dbReference>
<dbReference type="Proteomes" id="UP000887567">
    <property type="component" value="Unplaced"/>
</dbReference>
<feature type="region of interest" description="Disordered" evidence="1">
    <location>
        <begin position="29"/>
        <end position="70"/>
    </location>
</feature>
<proteinExistence type="predicted"/>
<dbReference type="GO" id="GO:0005794">
    <property type="term" value="C:Golgi apparatus"/>
    <property type="evidence" value="ECO:0007669"/>
    <property type="project" value="InterPro"/>
</dbReference>
<sequence length="321" mass="34812">MRGSMHDKLWNQIEAEIHLHRHKTVIRACRGRKDPHNKPPKPPPPPAPSEDINDDDLDSVNRKRRGIGEPRTIVIHKDKSEGLGISITGGKEHGVPILVSEIHEGMPASRSGGLYVGDAILAVNGTDLQDSKHNEAVKILSRVYGEITLEVLYVAPDDSSDEEEADWEEDEAKRYSMLGKVDDPATELANGDVYMTNSTGDSTRSSSTLAATLPFLPVHPGQAKPDYHNTTVITPPSSTASPTTPRLHVSPTSPSDHAPPITPREVYRSPSQRSSRSSSQSSMSLAVTPQHSKEMNVGTISPIYQSSKDAVDGNALFSPTT</sequence>
<name>A0A913WYR9_EXADI</name>
<dbReference type="GO" id="GO:0030140">
    <property type="term" value="C:trans-Golgi network transport vesicle"/>
    <property type="evidence" value="ECO:0007669"/>
    <property type="project" value="TreeGrafter"/>
</dbReference>
<dbReference type="RefSeq" id="XP_020896224.1">
    <property type="nucleotide sequence ID" value="XM_021040565.2"/>
</dbReference>
<protein>
    <recommendedName>
        <fullName evidence="2">PDZ domain-containing protein</fullName>
    </recommendedName>
</protein>
<dbReference type="KEGG" id="epa:110235137"/>
<dbReference type="SUPFAM" id="SSF50156">
    <property type="entry name" value="PDZ domain-like"/>
    <property type="match status" value="1"/>
</dbReference>
<evidence type="ECO:0000259" key="2">
    <source>
        <dbReference type="PROSITE" id="PS50106"/>
    </source>
</evidence>
<organism evidence="3 4">
    <name type="scientific">Exaiptasia diaphana</name>
    <name type="common">Tropical sea anemone</name>
    <name type="synonym">Aiptasia pulchella</name>
    <dbReference type="NCBI Taxonomy" id="2652724"/>
    <lineage>
        <taxon>Eukaryota</taxon>
        <taxon>Metazoa</taxon>
        <taxon>Cnidaria</taxon>
        <taxon>Anthozoa</taxon>
        <taxon>Hexacorallia</taxon>
        <taxon>Actiniaria</taxon>
        <taxon>Aiptasiidae</taxon>
        <taxon>Exaiptasia</taxon>
    </lineage>
</organism>
<dbReference type="Gene3D" id="2.30.42.10">
    <property type="match status" value="1"/>
</dbReference>
<reference evidence="3" key="1">
    <citation type="submission" date="2022-11" db="UniProtKB">
        <authorList>
            <consortium name="EnsemblMetazoa"/>
        </authorList>
    </citation>
    <scope>IDENTIFICATION</scope>
</reference>
<accession>A0A913WYR9</accession>
<dbReference type="GO" id="GO:0044325">
    <property type="term" value="F:transmembrane transporter binding"/>
    <property type="evidence" value="ECO:0007669"/>
    <property type="project" value="TreeGrafter"/>
</dbReference>
<dbReference type="OrthoDB" id="10063653at2759"/>